<dbReference type="GO" id="GO:0003677">
    <property type="term" value="F:DNA binding"/>
    <property type="evidence" value="ECO:0007669"/>
    <property type="project" value="InterPro"/>
</dbReference>
<gene>
    <name evidence="3" type="ORF">BN381_480004</name>
</gene>
<dbReference type="InterPro" id="IPR002104">
    <property type="entry name" value="Integrase_catalytic"/>
</dbReference>
<feature type="domain" description="Tyr recombinase" evidence="2">
    <location>
        <begin position="18"/>
        <end position="52"/>
    </location>
</feature>
<dbReference type="GO" id="GO:0015074">
    <property type="term" value="P:DNA integration"/>
    <property type="evidence" value="ECO:0007669"/>
    <property type="project" value="InterPro"/>
</dbReference>
<accession>R4Z6U9</accession>
<dbReference type="HOGENOM" id="CLU_2449141_0_0_11"/>
<name>R4Z6U9_9ACTN</name>
<organism evidence="3 4">
    <name type="scientific">Candidatus Neomicrothrix parvicella RN1</name>
    <dbReference type="NCBI Taxonomy" id="1229780"/>
    <lineage>
        <taxon>Bacteria</taxon>
        <taxon>Bacillati</taxon>
        <taxon>Actinomycetota</taxon>
        <taxon>Acidimicrobiia</taxon>
        <taxon>Acidimicrobiales</taxon>
        <taxon>Microthrixaceae</taxon>
        <taxon>Candidatus Neomicrothrix</taxon>
    </lineage>
</organism>
<evidence type="ECO:0000313" key="4">
    <source>
        <dbReference type="Proteomes" id="UP000018291"/>
    </source>
</evidence>
<reference evidence="3 4" key="1">
    <citation type="journal article" date="2013" name="ISME J.">
        <title>Metabolic model for the filamentous 'Candidatus Microthrix parvicella' based on genomic and metagenomic analyses.</title>
        <authorList>
            <person name="Jon McIlroy S."/>
            <person name="Kristiansen R."/>
            <person name="Albertsen M."/>
            <person name="Michael Karst S."/>
            <person name="Rossetti S."/>
            <person name="Lund Nielsen J."/>
            <person name="Tandoi V."/>
            <person name="James Seviour R."/>
            <person name="Nielsen P.H."/>
        </authorList>
    </citation>
    <scope>NUCLEOTIDE SEQUENCE [LARGE SCALE GENOMIC DNA]</scope>
    <source>
        <strain evidence="3 4">RN1</strain>
    </source>
</reference>
<dbReference type="EMBL" id="CANL01000043">
    <property type="protein sequence ID" value="CCM64822.1"/>
    <property type="molecule type" value="Genomic_DNA"/>
</dbReference>
<evidence type="ECO:0000259" key="2">
    <source>
        <dbReference type="Pfam" id="PF00589"/>
    </source>
</evidence>
<dbReference type="AlphaFoldDB" id="R4Z6U9"/>
<comment type="caution">
    <text evidence="3">The sequence shown here is derived from an EMBL/GenBank/DDBJ whole genome shotgun (WGS) entry which is preliminary data.</text>
</comment>
<dbReference type="InterPro" id="IPR013762">
    <property type="entry name" value="Integrase-like_cat_sf"/>
</dbReference>
<protein>
    <recommendedName>
        <fullName evidence="2">Tyr recombinase domain-containing protein</fullName>
    </recommendedName>
</protein>
<keyword evidence="4" id="KW-1185">Reference proteome</keyword>
<dbReference type="RefSeq" id="WP_012229138.1">
    <property type="nucleotide sequence ID" value="NZ_HG422565.1"/>
</dbReference>
<dbReference type="Gene3D" id="1.10.443.10">
    <property type="entry name" value="Intergrase catalytic core"/>
    <property type="match status" value="1"/>
</dbReference>
<dbReference type="GO" id="GO:0006310">
    <property type="term" value="P:DNA recombination"/>
    <property type="evidence" value="ECO:0007669"/>
    <property type="project" value="UniProtKB-KW"/>
</dbReference>
<proteinExistence type="predicted"/>
<dbReference type="InterPro" id="IPR011010">
    <property type="entry name" value="DNA_brk_join_enz"/>
</dbReference>
<dbReference type="Pfam" id="PF00589">
    <property type="entry name" value="Phage_integrase"/>
    <property type="match status" value="1"/>
</dbReference>
<evidence type="ECO:0000313" key="3">
    <source>
        <dbReference type="EMBL" id="CCM64822.1"/>
    </source>
</evidence>
<evidence type="ECO:0000256" key="1">
    <source>
        <dbReference type="ARBA" id="ARBA00023172"/>
    </source>
</evidence>
<sequence>MPGRSLRLSRIGHPTAPHTAAMRLLHASVDIATIALWLGHESIETTGIYLHALCRPLDYADLCCARSAFPGWQGVFDLVWGVVLGIVAV</sequence>
<keyword evidence="1" id="KW-0233">DNA recombination</keyword>
<dbReference type="SUPFAM" id="SSF56349">
    <property type="entry name" value="DNA breaking-rejoining enzymes"/>
    <property type="match status" value="1"/>
</dbReference>
<dbReference type="Proteomes" id="UP000018291">
    <property type="component" value="Unassembled WGS sequence"/>
</dbReference>